<dbReference type="SUPFAM" id="SSF63829">
    <property type="entry name" value="Calcium-dependent phosphotriesterase"/>
    <property type="match status" value="1"/>
</dbReference>
<feature type="binding site" evidence="3">
    <location>
        <position position="115"/>
    </location>
    <ligand>
        <name>substrate</name>
    </ligand>
</feature>
<gene>
    <name evidence="5" type="ORF">KQ657_002223</name>
</gene>
<feature type="active site" description="Proton donor/acceptor" evidence="2">
    <location>
        <position position="223"/>
    </location>
</feature>
<dbReference type="PRINTS" id="PR01790">
    <property type="entry name" value="SMP30FAMILY"/>
</dbReference>
<dbReference type="PANTHER" id="PTHR10907:SF47">
    <property type="entry name" value="REGUCALCIN"/>
    <property type="match status" value="1"/>
</dbReference>
<feature type="binding site" evidence="3">
    <location>
        <position position="170"/>
    </location>
    <ligand>
        <name>a divalent metal cation</name>
        <dbReference type="ChEBI" id="CHEBI:60240"/>
    </ligand>
</feature>
<dbReference type="InterPro" id="IPR013658">
    <property type="entry name" value="SGL"/>
</dbReference>
<evidence type="ECO:0000313" key="5">
    <source>
        <dbReference type="EMBL" id="KAG7195838.1"/>
    </source>
</evidence>
<evidence type="ECO:0000313" key="6">
    <source>
        <dbReference type="Proteomes" id="UP000790833"/>
    </source>
</evidence>
<dbReference type="GO" id="GO:0005509">
    <property type="term" value="F:calcium ion binding"/>
    <property type="evidence" value="ECO:0007669"/>
    <property type="project" value="TreeGrafter"/>
</dbReference>
<evidence type="ECO:0000256" key="2">
    <source>
        <dbReference type="PIRSR" id="PIRSR605511-1"/>
    </source>
</evidence>
<dbReference type="GO" id="GO:0004341">
    <property type="term" value="F:gluconolactonase activity"/>
    <property type="evidence" value="ECO:0007669"/>
    <property type="project" value="TreeGrafter"/>
</dbReference>
<organism evidence="5 6">
    <name type="scientific">Scheffersomyces spartinae</name>
    <dbReference type="NCBI Taxonomy" id="45513"/>
    <lineage>
        <taxon>Eukaryota</taxon>
        <taxon>Fungi</taxon>
        <taxon>Dikarya</taxon>
        <taxon>Ascomycota</taxon>
        <taxon>Saccharomycotina</taxon>
        <taxon>Pichiomycetes</taxon>
        <taxon>Debaryomycetaceae</taxon>
        <taxon>Scheffersomyces</taxon>
    </lineage>
</organism>
<feature type="domain" description="SMP-30/Gluconolactonase/LRE-like region" evidence="4">
    <location>
        <begin position="23"/>
        <end position="282"/>
    </location>
</feature>
<dbReference type="InterPro" id="IPR011042">
    <property type="entry name" value="6-blade_b-propeller_TolB-like"/>
</dbReference>
<dbReference type="OrthoDB" id="423498at2759"/>
<dbReference type="EMBL" id="JAHMUF010000002">
    <property type="protein sequence ID" value="KAG7195838.1"/>
    <property type="molecule type" value="Genomic_DNA"/>
</dbReference>
<dbReference type="AlphaFoldDB" id="A0A9P7VCZ1"/>
<comment type="similarity">
    <text evidence="1">Belongs to the SMP-30/CGR1 family.</text>
</comment>
<evidence type="ECO:0000256" key="3">
    <source>
        <dbReference type="PIRSR" id="PIRSR605511-2"/>
    </source>
</evidence>
<comment type="caution">
    <text evidence="5">The sequence shown here is derived from an EMBL/GenBank/DDBJ whole genome shotgun (WGS) entry which is preliminary data.</text>
</comment>
<protein>
    <recommendedName>
        <fullName evidence="4">SMP-30/Gluconolactonase/LRE-like region domain-containing protein</fullName>
    </recommendedName>
</protein>
<feature type="binding site" evidence="3">
    <location>
        <position position="223"/>
    </location>
    <ligand>
        <name>a divalent metal cation</name>
        <dbReference type="ChEBI" id="CHEBI:60240"/>
    </ligand>
</feature>
<dbReference type="GeneID" id="66115597"/>
<dbReference type="RefSeq" id="XP_043051383.1">
    <property type="nucleotide sequence ID" value="XM_043192995.1"/>
</dbReference>
<feature type="binding site" evidence="3">
    <location>
        <position position="117"/>
    </location>
    <ligand>
        <name>substrate</name>
    </ligand>
</feature>
<feature type="binding site" evidence="3">
    <location>
        <position position="23"/>
    </location>
    <ligand>
        <name>a divalent metal cation</name>
        <dbReference type="ChEBI" id="CHEBI:60240"/>
    </ligand>
</feature>
<keyword evidence="3" id="KW-0479">Metal-binding</keyword>
<sequence length="325" mass="37327">MVTTHYATERNIFLNDYRGRLLESITYNPNNNSVSWVDIILGEVHRTFLDDLNHHDVLKVPGKNERAGVYYLTDNDDEIFIAARYGILKANWKTGEIGDYLVKYSDHGAEKDRIRSNDGHVDPFGNAWIGTMTDFEHGKIVPEGSVYRIKQTNDLKYEVKEMIPNVLIPNGIAWQDNNKSLVWVDSLNFKLWKFDYVDGNLTSKREFFDTSKYFTDNLSPEPDGNCYTKDGHIYQCVFLTNKVLHLSPTGEVLEEFVFPASNLTSCYIGGPNMDQLFVTSAHHKLTDMDYKIDSLDVTGDLGGFLFKFDLGHSVNLQPKYHLQWK</sequence>
<keyword evidence="3" id="KW-0862">Zinc</keyword>
<dbReference type="Pfam" id="PF08450">
    <property type="entry name" value="SGL"/>
    <property type="match status" value="1"/>
</dbReference>
<dbReference type="InterPro" id="IPR005511">
    <property type="entry name" value="SMP-30"/>
</dbReference>
<accession>A0A9P7VCZ1</accession>
<evidence type="ECO:0000259" key="4">
    <source>
        <dbReference type="Pfam" id="PF08450"/>
    </source>
</evidence>
<keyword evidence="6" id="KW-1185">Reference proteome</keyword>
<dbReference type="PANTHER" id="PTHR10907">
    <property type="entry name" value="REGUCALCIN"/>
    <property type="match status" value="1"/>
</dbReference>
<evidence type="ECO:0000256" key="1">
    <source>
        <dbReference type="ARBA" id="ARBA00008853"/>
    </source>
</evidence>
<dbReference type="Gene3D" id="2.120.10.30">
    <property type="entry name" value="TolB, C-terminal domain"/>
    <property type="match status" value="1"/>
</dbReference>
<name>A0A9P7VCZ1_9ASCO</name>
<proteinExistence type="inferred from homology"/>
<comment type="cofactor">
    <cofactor evidence="3">
        <name>Zn(2+)</name>
        <dbReference type="ChEBI" id="CHEBI:29105"/>
    </cofactor>
    <text evidence="3">Binds 1 divalent metal cation per subunit.</text>
</comment>
<dbReference type="Proteomes" id="UP000790833">
    <property type="component" value="Unassembled WGS sequence"/>
</dbReference>
<reference evidence="5" key="1">
    <citation type="submission" date="2021-03" db="EMBL/GenBank/DDBJ databases">
        <authorList>
            <person name="Palmer J.M."/>
        </authorList>
    </citation>
    <scope>NUCLEOTIDE SEQUENCE</scope>
    <source>
        <strain evidence="5">ARV_011</strain>
    </source>
</reference>